<dbReference type="AlphaFoldDB" id="A0A2U1Q378"/>
<gene>
    <name evidence="2" type="ORF">CTI12_AA080540</name>
</gene>
<feature type="domain" description="Ycf2 N-terminal" evidence="1">
    <location>
        <begin position="39"/>
        <end position="66"/>
    </location>
</feature>
<dbReference type="Pfam" id="PF05695">
    <property type="entry name" value="Ycf2"/>
    <property type="match status" value="1"/>
</dbReference>
<name>A0A2U1Q378_ARTAN</name>
<dbReference type="InterPro" id="IPR056777">
    <property type="entry name" value="Ycf2_N"/>
</dbReference>
<protein>
    <submittedName>
        <fullName evidence="2">Ycf2, chloroplast</fullName>
    </submittedName>
</protein>
<accession>A0A2U1Q378</accession>
<evidence type="ECO:0000313" key="2">
    <source>
        <dbReference type="EMBL" id="PWA92413.1"/>
    </source>
</evidence>
<sequence length="77" mass="9078">MDGLKGVDEAFHWLKAAQWKGNVGHGEFVKYGLAGSSWIVKAQDDPIRKDHDWELFDRLSLRKRQNRDKRTLNEIIW</sequence>
<evidence type="ECO:0000259" key="1">
    <source>
        <dbReference type="Pfam" id="PF05695"/>
    </source>
</evidence>
<proteinExistence type="predicted"/>
<keyword evidence="3" id="KW-1185">Reference proteome</keyword>
<dbReference type="Proteomes" id="UP000245207">
    <property type="component" value="Unassembled WGS sequence"/>
</dbReference>
<organism evidence="2 3">
    <name type="scientific">Artemisia annua</name>
    <name type="common">Sweet wormwood</name>
    <dbReference type="NCBI Taxonomy" id="35608"/>
    <lineage>
        <taxon>Eukaryota</taxon>
        <taxon>Viridiplantae</taxon>
        <taxon>Streptophyta</taxon>
        <taxon>Embryophyta</taxon>
        <taxon>Tracheophyta</taxon>
        <taxon>Spermatophyta</taxon>
        <taxon>Magnoliopsida</taxon>
        <taxon>eudicotyledons</taxon>
        <taxon>Gunneridae</taxon>
        <taxon>Pentapetalae</taxon>
        <taxon>asterids</taxon>
        <taxon>campanulids</taxon>
        <taxon>Asterales</taxon>
        <taxon>Asteraceae</taxon>
        <taxon>Asteroideae</taxon>
        <taxon>Anthemideae</taxon>
        <taxon>Artemisiinae</taxon>
        <taxon>Artemisia</taxon>
    </lineage>
</organism>
<comment type="caution">
    <text evidence="2">The sequence shown here is derived from an EMBL/GenBank/DDBJ whole genome shotgun (WGS) entry which is preliminary data.</text>
</comment>
<dbReference type="EMBL" id="PKPP01000465">
    <property type="protein sequence ID" value="PWA92413.1"/>
    <property type="molecule type" value="Genomic_DNA"/>
</dbReference>
<reference evidence="2 3" key="1">
    <citation type="journal article" date="2018" name="Mol. Plant">
        <title>The genome of Artemisia annua provides insight into the evolution of Asteraceae family and artemisinin biosynthesis.</title>
        <authorList>
            <person name="Shen Q."/>
            <person name="Zhang L."/>
            <person name="Liao Z."/>
            <person name="Wang S."/>
            <person name="Yan T."/>
            <person name="Shi P."/>
            <person name="Liu M."/>
            <person name="Fu X."/>
            <person name="Pan Q."/>
            <person name="Wang Y."/>
            <person name="Lv Z."/>
            <person name="Lu X."/>
            <person name="Zhang F."/>
            <person name="Jiang W."/>
            <person name="Ma Y."/>
            <person name="Chen M."/>
            <person name="Hao X."/>
            <person name="Li L."/>
            <person name="Tang Y."/>
            <person name="Lv G."/>
            <person name="Zhou Y."/>
            <person name="Sun X."/>
            <person name="Brodelius P.E."/>
            <person name="Rose J.K.C."/>
            <person name="Tang K."/>
        </authorList>
    </citation>
    <scope>NUCLEOTIDE SEQUENCE [LARGE SCALE GENOMIC DNA]</scope>
    <source>
        <strain evidence="3">cv. Huhao1</strain>
        <tissue evidence="2">Leaf</tissue>
    </source>
</reference>
<evidence type="ECO:0000313" key="3">
    <source>
        <dbReference type="Proteomes" id="UP000245207"/>
    </source>
</evidence>